<evidence type="ECO:0008006" key="4">
    <source>
        <dbReference type="Google" id="ProtNLM"/>
    </source>
</evidence>
<keyword evidence="3" id="KW-1185">Reference proteome</keyword>
<sequence>MKKVTKALTPAALLFAMSGTVVTTATAQTVPAQRRTDTIAVQSDALVRQILQSIALTPNADAGTFEARFALIADRSPYDCLVVQRAVRDAEAGTENEEAKRALIALRSTLSACPTGTGAGGSGYFGPNVARAELPDIQTGGGSDYLP</sequence>
<feature type="chain" id="PRO_5020797245" description="UrcA family protein" evidence="1">
    <location>
        <begin position="28"/>
        <end position="147"/>
    </location>
</feature>
<keyword evidence="1" id="KW-0732">Signal</keyword>
<proteinExistence type="predicted"/>
<dbReference type="EMBL" id="SNWD01000008">
    <property type="protein sequence ID" value="TDN81211.1"/>
    <property type="molecule type" value="Genomic_DNA"/>
</dbReference>
<dbReference type="AlphaFoldDB" id="A0A4R6FIE6"/>
<evidence type="ECO:0000313" key="2">
    <source>
        <dbReference type="EMBL" id="TDN81211.1"/>
    </source>
</evidence>
<gene>
    <name evidence="2" type="ORF">EV664_108153</name>
</gene>
<accession>A0A4R6FIE6</accession>
<feature type="signal peptide" evidence="1">
    <location>
        <begin position="1"/>
        <end position="27"/>
    </location>
</feature>
<comment type="caution">
    <text evidence="2">The sequence shown here is derived from an EMBL/GenBank/DDBJ whole genome shotgun (WGS) entry which is preliminary data.</text>
</comment>
<organism evidence="2 3">
    <name type="scientific">Stakelama pacifica</name>
    <dbReference type="NCBI Taxonomy" id="517720"/>
    <lineage>
        <taxon>Bacteria</taxon>
        <taxon>Pseudomonadati</taxon>
        <taxon>Pseudomonadota</taxon>
        <taxon>Alphaproteobacteria</taxon>
        <taxon>Sphingomonadales</taxon>
        <taxon>Sphingomonadaceae</taxon>
        <taxon>Stakelama</taxon>
    </lineage>
</organism>
<evidence type="ECO:0000313" key="3">
    <source>
        <dbReference type="Proteomes" id="UP000295493"/>
    </source>
</evidence>
<reference evidence="2 3" key="1">
    <citation type="submission" date="2019-03" db="EMBL/GenBank/DDBJ databases">
        <title>Genomic Encyclopedia of Type Strains, Phase IV (KMG-IV): sequencing the most valuable type-strain genomes for metagenomic binning, comparative biology and taxonomic classification.</title>
        <authorList>
            <person name="Goeker M."/>
        </authorList>
    </citation>
    <scope>NUCLEOTIDE SEQUENCE [LARGE SCALE GENOMIC DNA]</scope>
    <source>
        <strain evidence="2 3">DSM 25059</strain>
    </source>
</reference>
<dbReference type="Proteomes" id="UP000295493">
    <property type="component" value="Unassembled WGS sequence"/>
</dbReference>
<dbReference type="RefSeq" id="WP_133496058.1">
    <property type="nucleotide sequence ID" value="NZ_BMLU01000008.1"/>
</dbReference>
<evidence type="ECO:0000256" key="1">
    <source>
        <dbReference type="SAM" id="SignalP"/>
    </source>
</evidence>
<protein>
    <recommendedName>
        <fullName evidence="4">UrcA family protein</fullName>
    </recommendedName>
</protein>
<name>A0A4R6FIE6_9SPHN</name>